<reference evidence="1" key="1">
    <citation type="submission" date="2023-06" db="EMBL/GenBank/DDBJ databases">
        <title>Conoideocrella luteorostrata (Hypocreales: Clavicipitaceae), a potential biocontrol fungus for elongate hemlock scale in United States Christmas tree production areas.</title>
        <authorList>
            <person name="Barrett H."/>
            <person name="Lovett B."/>
            <person name="Macias A.M."/>
            <person name="Stajich J.E."/>
            <person name="Kasson M.T."/>
        </authorList>
    </citation>
    <scope>NUCLEOTIDE SEQUENCE</scope>
    <source>
        <strain evidence="1">ARSEF 14590</strain>
    </source>
</reference>
<organism evidence="1 2">
    <name type="scientific">Conoideocrella luteorostrata</name>
    <dbReference type="NCBI Taxonomy" id="1105319"/>
    <lineage>
        <taxon>Eukaryota</taxon>
        <taxon>Fungi</taxon>
        <taxon>Dikarya</taxon>
        <taxon>Ascomycota</taxon>
        <taxon>Pezizomycotina</taxon>
        <taxon>Sordariomycetes</taxon>
        <taxon>Hypocreomycetidae</taxon>
        <taxon>Hypocreales</taxon>
        <taxon>Clavicipitaceae</taxon>
        <taxon>Conoideocrella</taxon>
    </lineage>
</organism>
<evidence type="ECO:0000313" key="2">
    <source>
        <dbReference type="Proteomes" id="UP001251528"/>
    </source>
</evidence>
<gene>
    <name evidence="1" type="ORF">QQS21_000689</name>
</gene>
<proteinExistence type="predicted"/>
<dbReference type="EMBL" id="JASWJB010000006">
    <property type="protein sequence ID" value="KAK2616447.1"/>
    <property type="molecule type" value="Genomic_DNA"/>
</dbReference>
<evidence type="ECO:0000313" key="1">
    <source>
        <dbReference type="EMBL" id="KAK2616447.1"/>
    </source>
</evidence>
<dbReference type="AlphaFoldDB" id="A0AAJ0G2F5"/>
<keyword evidence="2" id="KW-1185">Reference proteome</keyword>
<sequence>MTDLLTSMLVPKDQSVLSPAPYAPSAVPTPMLDARATSFSKAQSFSISPMFLGSDWVQYRDLVSATPWPSLYFPQSGVEYAAGPDV</sequence>
<comment type="caution">
    <text evidence="1">The sequence shown here is derived from an EMBL/GenBank/DDBJ whole genome shotgun (WGS) entry which is preliminary data.</text>
</comment>
<name>A0AAJ0G2F5_9HYPO</name>
<accession>A0AAJ0G2F5</accession>
<dbReference type="Proteomes" id="UP001251528">
    <property type="component" value="Unassembled WGS sequence"/>
</dbReference>
<protein>
    <submittedName>
        <fullName evidence="1">Uncharacterized protein</fullName>
    </submittedName>
</protein>